<organism evidence="7">
    <name type="scientific">marine metagenome</name>
    <dbReference type="NCBI Taxonomy" id="408172"/>
    <lineage>
        <taxon>unclassified sequences</taxon>
        <taxon>metagenomes</taxon>
        <taxon>ecological metagenomes</taxon>
    </lineage>
</organism>
<dbReference type="Gene3D" id="1.10.10.10">
    <property type="entry name" value="Winged helix-like DNA-binding domain superfamily/Winged helix DNA-binding domain"/>
    <property type="match status" value="1"/>
</dbReference>
<dbReference type="AlphaFoldDB" id="A0A381RX96"/>
<dbReference type="GO" id="GO:0000976">
    <property type="term" value="F:transcription cis-regulatory region binding"/>
    <property type="evidence" value="ECO:0007669"/>
    <property type="project" value="TreeGrafter"/>
</dbReference>
<name>A0A381RX96_9ZZZZ</name>
<accession>A0A381RX96</accession>
<dbReference type="GO" id="GO:0003700">
    <property type="term" value="F:DNA-binding transcription factor activity"/>
    <property type="evidence" value="ECO:0007669"/>
    <property type="project" value="InterPro"/>
</dbReference>
<dbReference type="InterPro" id="IPR036388">
    <property type="entry name" value="WH-like_DNA-bd_sf"/>
</dbReference>
<dbReference type="GO" id="GO:1900376">
    <property type="term" value="P:regulation of secondary metabolite biosynthetic process"/>
    <property type="evidence" value="ECO:0007669"/>
    <property type="project" value="TreeGrafter"/>
</dbReference>
<dbReference type="InterPro" id="IPR036390">
    <property type="entry name" value="WH_DNA-bd_sf"/>
</dbReference>
<comment type="similarity">
    <text evidence="1">Belongs to the Fur family.</text>
</comment>
<evidence type="ECO:0000256" key="3">
    <source>
        <dbReference type="ARBA" id="ARBA00022833"/>
    </source>
</evidence>
<dbReference type="EMBL" id="UINC01002342">
    <property type="protein sequence ID" value="SUZ95638.1"/>
    <property type="molecule type" value="Genomic_DNA"/>
</dbReference>
<keyword evidence="6" id="KW-0804">Transcription</keyword>
<dbReference type="GO" id="GO:0045892">
    <property type="term" value="P:negative regulation of DNA-templated transcription"/>
    <property type="evidence" value="ECO:0007669"/>
    <property type="project" value="TreeGrafter"/>
</dbReference>
<evidence type="ECO:0000313" key="7">
    <source>
        <dbReference type="EMBL" id="SUZ95638.1"/>
    </source>
</evidence>
<evidence type="ECO:0000256" key="1">
    <source>
        <dbReference type="ARBA" id="ARBA00007957"/>
    </source>
</evidence>
<evidence type="ECO:0000256" key="2">
    <source>
        <dbReference type="ARBA" id="ARBA00022491"/>
    </source>
</evidence>
<keyword evidence="4" id="KW-0805">Transcription regulation</keyword>
<evidence type="ECO:0000256" key="4">
    <source>
        <dbReference type="ARBA" id="ARBA00023015"/>
    </source>
</evidence>
<keyword evidence="2" id="KW-0678">Repressor</keyword>
<keyword evidence="3" id="KW-0862">Zinc</keyword>
<sequence>MIKHEKTIETLRLKGHRLTPQRLIVLSIIASGDGHMGVDEVFQAAKKAYPYMDIATVYRTLHLFKDLGVATEVAIGDRLHFELTDPDGHHHHMVCRACNGAFNLSPHYLAEFRDALNKEFGFEPDLEHFAVTGVCAKCQKADTKTTGNQA</sequence>
<keyword evidence="5" id="KW-0238">DNA-binding</keyword>
<dbReference type="SUPFAM" id="SSF46785">
    <property type="entry name" value="Winged helix' DNA-binding domain"/>
    <property type="match status" value="1"/>
</dbReference>
<dbReference type="CDD" id="cd07153">
    <property type="entry name" value="Fur_like"/>
    <property type="match status" value="1"/>
</dbReference>
<evidence type="ECO:0000256" key="6">
    <source>
        <dbReference type="ARBA" id="ARBA00023163"/>
    </source>
</evidence>
<dbReference type="PANTHER" id="PTHR33202:SF7">
    <property type="entry name" value="FERRIC UPTAKE REGULATION PROTEIN"/>
    <property type="match status" value="1"/>
</dbReference>
<reference evidence="7" key="1">
    <citation type="submission" date="2018-05" db="EMBL/GenBank/DDBJ databases">
        <authorList>
            <person name="Lanie J.A."/>
            <person name="Ng W.-L."/>
            <person name="Kazmierczak K.M."/>
            <person name="Andrzejewski T.M."/>
            <person name="Davidsen T.M."/>
            <person name="Wayne K.J."/>
            <person name="Tettelin H."/>
            <person name="Glass J.I."/>
            <person name="Rusch D."/>
            <person name="Podicherti R."/>
            <person name="Tsui H.-C.T."/>
            <person name="Winkler M.E."/>
        </authorList>
    </citation>
    <scope>NUCLEOTIDE SEQUENCE</scope>
</reference>
<dbReference type="Gene3D" id="3.30.1490.190">
    <property type="match status" value="1"/>
</dbReference>
<dbReference type="PANTHER" id="PTHR33202">
    <property type="entry name" value="ZINC UPTAKE REGULATION PROTEIN"/>
    <property type="match status" value="1"/>
</dbReference>
<proteinExistence type="inferred from homology"/>
<evidence type="ECO:0008006" key="8">
    <source>
        <dbReference type="Google" id="ProtNLM"/>
    </source>
</evidence>
<gene>
    <name evidence="7" type="ORF">METZ01_LOCUS48492</name>
</gene>
<dbReference type="GO" id="GO:0008270">
    <property type="term" value="F:zinc ion binding"/>
    <property type="evidence" value="ECO:0007669"/>
    <property type="project" value="TreeGrafter"/>
</dbReference>
<dbReference type="InterPro" id="IPR043135">
    <property type="entry name" value="Fur_C"/>
</dbReference>
<protein>
    <recommendedName>
        <fullName evidence="8">Ferric uptake regulation protein</fullName>
    </recommendedName>
</protein>
<dbReference type="InterPro" id="IPR002481">
    <property type="entry name" value="FUR"/>
</dbReference>
<dbReference type="Pfam" id="PF01475">
    <property type="entry name" value="FUR"/>
    <property type="match status" value="1"/>
</dbReference>
<evidence type="ECO:0000256" key="5">
    <source>
        <dbReference type="ARBA" id="ARBA00023125"/>
    </source>
</evidence>